<feature type="compositionally biased region" description="Low complexity" evidence="6">
    <location>
        <begin position="262"/>
        <end position="273"/>
    </location>
</feature>
<dbReference type="KEGG" id="pbn:PADG_05917"/>
<evidence type="ECO:0000313" key="14">
    <source>
        <dbReference type="Proteomes" id="UP000001628"/>
    </source>
</evidence>
<dbReference type="HOGENOM" id="CLU_003502_1_0_1"/>
<proteinExistence type="inferred from homology"/>
<protein>
    <recommendedName>
        <fullName evidence="5">U3 small nucleolar RNA-associated protein 22</fullName>
    </recommendedName>
</protein>
<gene>
    <name evidence="13" type="ORF">PADG_05917</name>
</gene>
<dbReference type="Proteomes" id="UP000001628">
    <property type="component" value="Unassembled WGS sequence"/>
</dbReference>
<feature type="domain" description="Nrap protein" evidence="7">
    <location>
        <begin position="154"/>
        <end position="303"/>
    </location>
</feature>
<dbReference type="EMBL" id="KN275963">
    <property type="protein sequence ID" value="EEH49838.1"/>
    <property type="molecule type" value="Genomic_DNA"/>
</dbReference>
<dbReference type="GO" id="GO:0006364">
    <property type="term" value="P:rRNA processing"/>
    <property type="evidence" value="ECO:0007669"/>
    <property type="project" value="UniProtKB-KW"/>
</dbReference>
<dbReference type="InterPro" id="IPR035367">
    <property type="entry name" value="Nrap_D2"/>
</dbReference>
<dbReference type="PANTHER" id="PTHR17972:SF0">
    <property type="entry name" value="NUCLEOLAR PROTEIN 6"/>
    <property type="match status" value="1"/>
</dbReference>
<dbReference type="GO" id="GO:0032545">
    <property type="term" value="C:CURI complex"/>
    <property type="evidence" value="ECO:0007669"/>
    <property type="project" value="TreeGrafter"/>
</dbReference>
<evidence type="ECO:0000259" key="11">
    <source>
        <dbReference type="Pfam" id="PF17406"/>
    </source>
</evidence>
<sequence>MSEVSAKRRKLSTENGAQHATSKGVKGTEKRSRSDVPTAELAAASGVFKSNVFKLQVDELLSQLRPDHDKLLSRVEKPLRKLKSIIERIPNIPSKPVYEAERELRKRSGIAVPFPDPRPAKDTKYTLQYTSPVNINVVGSFVIKTEIKSKLTTIDLAVTIPNSLFQRKDYLNYRYFHKRAYYIACIAAGIKDAGEPDFKISWIYQDGNTLRPVILLEPTENADESFIRSKSCIRILTSIEDAVFPMPLTLPTSNNIRKGNADQDQQSNSSQAAVGHTPTPIYNATLRSEASVSAFLKLQYAASLKCAAFRDACILGRIWLQQRGFGTSFAQGGFGHFEWATLLALLLEGGGPNGKPLLSPSYSSYQVFKATIQFLSGKNLVQPFMLQAGDVSKIPASDVPVFFDGKRGLNILYKMSSWSYALLRHESHTTLKMLNDYLRDNFNGIFIWKVDDPLCRFDHLISVSPQTALSSTLHIVKYQSSIYQVLSKALGNRAKLINLSIPDTPAWPIDSGALPSAKGDSSSVTIALLLDAEHSNRIVDHGPSAEDKEASITFRRFWGDKSELRRFKDGSIMESLVWSDRASDPPIVQQIVSHILKLHFGLDESRIALASYGLNADYFNGASALNPTAPFQQYMDAFDSLEKLLQGMDGLPLTLHQLSAASSLLRYTSTQVSSSGLTPHNPADIILQFEGSTRWPDDLTAIQMTKLAFLLKIAELLKESKEFASCRIGIENESRKFLNTSFLDIVLPSSILFRLRIYHDREQTLLEQQLKRKDVAGRQKEDLAFALATHRRNFIQAPRHTQTIRTLSTRYPLLSPTIRLVKKWANSHLLTPYLREELLELIVCHVFVHPYPWDPPSSILTGFLRTLHFLSRWDWQLEPLIVDLNQELTPQQLSEIQKRFDAWRNIDPMMNTVALFAASNLDPDGVSWTQFSKPPRVVAARLSALAKSAMKLVTEKRLDLKAPELFRSPLADYDFVLRLHPKYVSGSHNKKKNQMVFKNVQGLGQGGFGDDMTGFKPAAVFADELSHLYGHVIMLFHGDDEESGGGVIAGVWNQQTTKPRPWGLKIRYSIVPSNVEGSDEDGTELIPNKSAILNEIAALGGELVKKIQVNR</sequence>
<dbReference type="Pfam" id="PF17407">
    <property type="entry name" value="Nrap_D6"/>
    <property type="match status" value="1"/>
</dbReference>
<evidence type="ECO:0000259" key="7">
    <source>
        <dbReference type="Pfam" id="PF03813"/>
    </source>
</evidence>
<dbReference type="InterPro" id="IPR035369">
    <property type="entry name" value="Nrap_D4"/>
</dbReference>
<evidence type="ECO:0000256" key="5">
    <source>
        <dbReference type="RuleBase" id="RU364032"/>
    </source>
</evidence>
<evidence type="ECO:0000259" key="12">
    <source>
        <dbReference type="Pfam" id="PF17407"/>
    </source>
</evidence>
<dbReference type="Pfam" id="PF17403">
    <property type="entry name" value="Nrap_D2"/>
    <property type="match status" value="1"/>
</dbReference>
<dbReference type="VEuPathDB" id="FungiDB:PADG_05917"/>
<evidence type="ECO:0000259" key="9">
    <source>
        <dbReference type="Pfam" id="PF17404"/>
    </source>
</evidence>
<name>C1GF81_PARBD</name>
<keyword evidence="4 5" id="KW-0539">Nucleus</keyword>
<dbReference type="STRING" id="502780.C1GF81"/>
<evidence type="ECO:0000256" key="6">
    <source>
        <dbReference type="SAM" id="MobiDB-lite"/>
    </source>
</evidence>
<evidence type="ECO:0000256" key="4">
    <source>
        <dbReference type="ARBA" id="ARBA00023242"/>
    </source>
</evidence>
<feature type="domain" description="Nrap protein" evidence="10">
    <location>
        <begin position="627"/>
        <end position="809"/>
    </location>
</feature>
<evidence type="ECO:0000259" key="10">
    <source>
        <dbReference type="Pfam" id="PF17405"/>
    </source>
</evidence>
<evidence type="ECO:0000313" key="13">
    <source>
        <dbReference type="EMBL" id="EEH49838.1"/>
    </source>
</evidence>
<dbReference type="InterPro" id="IPR035370">
    <property type="entry name" value="Nrap_D5"/>
</dbReference>
<dbReference type="Pfam" id="PF17406">
    <property type="entry name" value="Nrap_D5"/>
    <property type="match status" value="1"/>
</dbReference>
<dbReference type="Pfam" id="PF17404">
    <property type="entry name" value="Nrap_D3"/>
    <property type="match status" value="1"/>
</dbReference>
<evidence type="ECO:0000256" key="3">
    <source>
        <dbReference type="ARBA" id="ARBA00022884"/>
    </source>
</evidence>
<feature type="domain" description="Nrap protein" evidence="11">
    <location>
        <begin position="811"/>
        <end position="967"/>
    </location>
</feature>
<dbReference type="InParanoid" id="C1GF81"/>
<dbReference type="OrthoDB" id="10251401at2759"/>
<comment type="similarity">
    <text evidence="2 5">Belongs to the NRAP family.</text>
</comment>
<feature type="domain" description="Nrap protein" evidence="9">
    <location>
        <begin position="455"/>
        <end position="600"/>
    </location>
</feature>
<feature type="region of interest" description="Disordered" evidence="6">
    <location>
        <begin position="1"/>
        <end position="37"/>
    </location>
</feature>
<dbReference type="GO" id="GO:0006409">
    <property type="term" value="P:tRNA export from nucleus"/>
    <property type="evidence" value="ECO:0007669"/>
    <property type="project" value="TreeGrafter"/>
</dbReference>
<dbReference type="eggNOG" id="KOG2054">
    <property type="taxonomic scope" value="Eukaryota"/>
</dbReference>
<accession>C1GF81</accession>
<keyword evidence="5" id="KW-0687">Ribonucleoprotein</keyword>
<dbReference type="Pfam" id="PF17405">
    <property type="entry name" value="Nrap_D4"/>
    <property type="match status" value="1"/>
</dbReference>
<feature type="domain" description="Nrap protein" evidence="12">
    <location>
        <begin position="970"/>
        <end position="1107"/>
    </location>
</feature>
<keyword evidence="5" id="KW-0698">rRNA processing</keyword>
<dbReference type="AlphaFoldDB" id="C1GF81"/>
<dbReference type="GO" id="GO:0034456">
    <property type="term" value="C:UTP-C complex"/>
    <property type="evidence" value="ECO:0007669"/>
    <property type="project" value="TreeGrafter"/>
</dbReference>
<dbReference type="GeneID" id="22584760"/>
<evidence type="ECO:0000259" key="8">
    <source>
        <dbReference type="Pfam" id="PF17403"/>
    </source>
</evidence>
<dbReference type="InterPro" id="IPR035368">
    <property type="entry name" value="Nrap_D3"/>
</dbReference>
<comment type="subcellular location">
    <subcellularLocation>
        <location evidence="1 5">Nucleus</location>
        <location evidence="1 5">Nucleolus</location>
    </subcellularLocation>
</comment>
<dbReference type="FunCoup" id="C1GF81">
    <property type="interactions" value="928"/>
</dbReference>
<evidence type="ECO:0000256" key="1">
    <source>
        <dbReference type="ARBA" id="ARBA00004604"/>
    </source>
</evidence>
<feature type="region of interest" description="Disordered" evidence="6">
    <location>
        <begin position="255"/>
        <end position="274"/>
    </location>
</feature>
<feature type="domain" description="Nrap protein" evidence="8">
    <location>
        <begin position="308"/>
        <end position="448"/>
    </location>
</feature>
<dbReference type="PANTHER" id="PTHR17972">
    <property type="entry name" value="NUCLEOLAR RNA-ASSOCIATED PROTEIN"/>
    <property type="match status" value="1"/>
</dbReference>
<dbReference type="InterPro" id="IPR035082">
    <property type="entry name" value="Nrap_D1"/>
</dbReference>
<dbReference type="RefSeq" id="XP_010761476.1">
    <property type="nucleotide sequence ID" value="XM_010763174.1"/>
</dbReference>
<reference evidence="13 14" key="1">
    <citation type="journal article" date="2011" name="PLoS Genet.">
        <title>Comparative genomic analysis of human fungal pathogens causing paracoccidioidomycosis.</title>
        <authorList>
            <person name="Desjardins C.A."/>
            <person name="Champion M.D."/>
            <person name="Holder J.W."/>
            <person name="Muszewska A."/>
            <person name="Goldberg J."/>
            <person name="Bailao A.M."/>
            <person name="Brigido M.M."/>
            <person name="Ferreira M.E."/>
            <person name="Garcia A.M."/>
            <person name="Grynberg M."/>
            <person name="Gujja S."/>
            <person name="Heiman D.I."/>
            <person name="Henn M.R."/>
            <person name="Kodira C.D."/>
            <person name="Leon-Narvaez H."/>
            <person name="Longo L.V."/>
            <person name="Ma L.J."/>
            <person name="Malavazi I."/>
            <person name="Matsuo A.L."/>
            <person name="Morais F.V."/>
            <person name="Pereira M."/>
            <person name="Rodriguez-Brito S."/>
            <person name="Sakthikumar S."/>
            <person name="Salem-Izacc S.M."/>
            <person name="Sykes S.M."/>
            <person name="Teixeira M.M."/>
            <person name="Vallejo M.C."/>
            <person name="Walter M.E."/>
            <person name="Yandava C."/>
            <person name="Young S."/>
            <person name="Zeng Q."/>
            <person name="Zucker J."/>
            <person name="Felipe M.S."/>
            <person name="Goldman G.H."/>
            <person name="Haas B.J."/>
            <person name="McEwen J.G."/>
            <person name="Nino-Vega G."/>
            <person name="Puccia R."/>
            <person name="San-Blas G."/>
            <person name="Soares C.M."/>
            <person name="Birren B.W."/>
            <person name="Cuomo C.A."/>
        </authorList>
    </citation>
    <scope>NUCLEOTIDE SEQUENCE [LARGE SCALE GENOMIC DNA]</scope>
    <source>
        <strain evidence="13 14">Pb18</strain>
    </source>
</reference>
<dbReference type="Pfam" id="PF03813">
    <property type="entry name" value="Nrap"/>
    <property type="match status" value="1"/>
</dbReference>
<evidence type="ECO:0000256" key="2">
    <source>
        <dbReference type="ARBA" id="ARBA00006674"/>
    </source>
</evidence>
<keyword evidence="3 5" id="KW-0694">RNA-binding</keyword>
<dbReference type="Gene3D" id="3.30.70.3030">
    <property type="match status" value="1"/>
</dbReference>
<dbReference type="GO" id="GO:0032040">
    <property type="term" value="C:small-subunit processome"/>
    <property type="evidence" value="ECO:0007669"/>
    <property type="project" value="TreeGrafter"/>
</dbReference>
<organism evidence="13 14">
    <name type="scientific">Paracoccidioides brasiliensis (strain Pb18)</name>
    <dbReference type="NCBI Taxonomy" id="502780"/>
    <lineage>
        <taxon>Eukaryota</taxon>
        <taxon>Fungi</taxon>
        <taxon>Dikarya</taxon>
        <taxon>Ascomycota</taxon>
        <taxon>Pezizomycotina</taxon>
        <taxon>Eurotiomycetes</taxon>
        <taxon>Eurotiomycetidae</taxon>
        <taxon>Onygenales</taxon>
        <taxon>Ajellomycetaceae</taxon>
        <taxon>Paracoccidioides</taxon>
    </lineage>
</organism>
<keyword evidence="14" id="KW-1185">Reference proteome</keyword>
<keyword evidence="5" id="KW-0690">Ribosome biogenesis</keyword>
<dbReference type="InterPro" id="IPR005554">
    <property type="entry name" value="NOL6/Upt22"/>
</dbReference>
<dbReference type="Gene3D" id="1.10.1410.10">
    <property type="match status" value="1"/>
</dbReference>
<dbReference type="InterPro" id="IPR035371">
    <property type="entry name" value="Nrap_D6"/>
</dbReference>
<dbReference type="OMA" id="NPHGGKE"/>
<dbReference type="GO" id="GO:0003723">
    <property type="term" value="F:RNA binding"/>
    <property type="evidence" value="ECO:0007669"/>
    <property type="project" value="UniProtKB-KW"/>
</dbReference>